<proteinExistence type="predicted"/>
<comment type="caution">
    <text evidence="1">The sequence shown here is derived from an EMBL/GenBank/DDBJ whole genome shotgun (WGS) entry which is preliminary data.</text>
</comment>
<name>A0AAE0JVQ9_9PEZI</name>
<sequence length="206" mass="23005">MPPCTYVLPARSFIGVVDEVRVLVRYSVPAIHTIIFIHDYLELKRALEDMAVHAALAIHLHPSHPSHPFLNRTRLYTYYCRHQRAVRATQRLPPEDIRPRQLRSNSSLEFPESVGGDRLAGSRPPVPAVGRAGIYRILLVELISSKGSELGHGSNARNQLPVAVIFSTLLSYIRLKSYSGWDGWLLEIRGPRGSGQKGVCLHPGSM</sequence>
<reference evidence="1" key="1">
    <citation type="journal article" date="2023" name="Mol. Phylogenet. Evol.">
        <title>Genome-scale phylogeny and comparative genomics of the fungal order Sordariales.</title>
        <authorList>
            <person name="Hensen N."/>
            <person name="Bonometti L."/>
            <person name="Westerberg I."/>
            <person name="Brannstrom I.O."/>
            <person name="Guillou S."/>
            <person name="Cros-Aarteil S."/>
            <person name="Calhoun S."/>
            <person name="Haridas S."/>
            <person name="Kuo A."/>
            <person name="Mondo S."/>
            <person name="Pangilinan J."/>
            <person name="Riley R."/>
            <person name="LaButti K."/>
            <person name="Andreopoulos B."/>
            <person name="Lipzen A."/>
            <person name="Chen C."/>
            <person name="Yan M."/>
            <person name="Daum C."/>
            <person name="Ng V."/>
            <person name="Clum A."/>
            <person name="Steindorff A."/>
            <person name="Ohm R.A."/>
            <person name="Martin F."/>
            <person name="Silar P."/>
            <person name="Natvig D.O."/>
            <person name="Lalanne C."/>
            <person name="Gautier V."/>
            <person name="Ament-Velasquez S.L."/>
            <person name="Kruys A."/>
            <person name="Hutchinson M.I."/>
            <person name="Powell A.J."/>
            <person name="Barry K."/>
            <person name="Miller A.N."/>
            <person name="Grigoriev I.V."/>
            <person name="Debuchy R."/>
            <person name="Gladieux P."/>
            <person name="Hiltunen Thoren M."/>
            <person name="Johannesson H."/>
        </authorList>
    </citation>
    <scope>NUCLEOTIDE SEQUENCE</scope>
    <source>
        <strain evidence="1">CBS 958.72</strain>
    </source>
</reference>
<evidence type="ECO:0000313" key="2">
    <source>
        <dbReference type="Proteomes" id="UP001287356"/>
    </source>
</evidence>
<dbReference type="Proteomes" id="UP001287356">
    <property type="component" value="Unassembled WGS sequence"/>
</dbReference>
<accession>A0AAE0JVQ9</accession>
<gene>
    <name evidence="1" type="ORF">B0T24DRAFT_639943</name>
</gene>
<keyword evidence="2" id="KW-1185">Reference proteome</keyword>
<protein>
    <submittedName>
        <fullName evidence="1">Uncharacterized protein</fullName>
    </submittedName>
</protein>
<dbReference type="EMBL" id="JAULSN010000009">
    <property type="protein sequence ID" value="KAK3365331.1"/>
    <property type="molecule type" value="Genomic_DNA"/>
</dbReference>
<organism evidence="1 2">
    <name type="scientific">Lasiosphaeria ovina</name>
    <dbReference type="NCBI Taxonomy" id="92902"/>
    <lineage>
        <taxon>Eukaryota</taxon>
        <taxon>Fungi</taxon>
        <taxon>Dikarya</taxon>
        <taxon>Ascomycota</taxon>
        <taxon>Pezizomycotina</taxon>
        <taxon>Sordariomycetes</taxon>
        <taxon>Sordariomycetidae</taxon>
        <taxon>Sordariales</taxon>
        <taxon>Lasiosphaeriaceae</taxon>
        <taxon>Lasiosphaeria</taxon>
    </lineage>
</organism>
<dbReference type="AlphaFoldDB" id="A0AAE0JVQ9"/>
<evidence type="ECO:0000313" key="1">
    <source>
        <dbReference type="EMBL" id="KAK3365331.1"/>
    </source>
</evidence>
<reference evidence="1" key="2">
    <citation type="submission" date="2023-06" db="EMBL/GenBank/DDBJ databases">
        <authorList>
            <consortium name="Lawrence Berkeley National Laboratory"/>
            <person name="Haridas S."/>
            <person name="Hensen N."/>
            <person name="Bonometti L."/>
            <person name="Westerberg I."/>
            <person name="Brannstrom I.O."/>
            <person name="Guillou S."/>
            <person name="Cros-Aarteil S."/>
            <person name="Calhoun S."/>
            <person name="Kuo A."/>
            <person name="Mondo S."/>
            <person name="Pangilinan J."/>
            <person name="Riley R."/>
            <person name="Labutti K."/>
            <person name="Andreopoulos B."/>
            <person name="Lipzen A."/>
            <person name="Chen C."/>
            <person name="Yanf M."/>
            <person name="Daum C."/>
            <person name="Ng V."/>
            <person name="Clum A."/>
            <person name="Steindorff A."/>
            <person name="Ohm R."/>
            <person name="Martin F."/>
            <person name="Silar P."/>
            <person name="Natvig D."/>
            <person name="Lalanne C."/>
            <person name="Gautier V."/>
            <person name="Ament-Velasquez S.L."/>
            <person name="Kruys A."/>
            <person name="Hutchinson M.I."/>
            <person name="Powell A.J."/>
            <person name="Barry K."/>
            <person name="Miller A.N."/>
            <person name="Grigoriev I.V."/>
            <person name="Debuchy R."/>
            <person name="Gladieux P."/>
            <person name="Thoren M.H."/>
            <person name="Johannesson H."/>
        </authorList>
    </citation>
    <scope>NUCLEOTIDE SEQUENCE</scope>
    <source>
        <strain evidence="1">CBS 958.72</strain>
    </source>
</reference>